<name>A3V8N6_9RHOB</name>
<dbReference type="PROSITE" id="PS51085">
    <property type="entry name" value="2FE2S_FER_2"/>
    <property type="match status" value="1"/>
</dbReference>
<dbReference type="SUPFAM" id="SSF48264">
    <property type="entry name" value="Cytochrome P450"/>
    <property type="match status" value="1"/>
</dbReference>
<dbReference type="GO" id="GO:0051537">
    <property type="term" value="F:2 iron, 2 sulfur cluster binding"/>
    <property type="evidence" value="ECO:0007669"/>
    <property type="project" value="InterPro"/>
</dbReference>
<dbReference type="InterPro" id="IPR001128">
    <property type="entry name" value="Cyt_P450"/>
</dbReference>
<dbReference type="OrthoDB" id="9792185at2"/>
<dbReference type="PROSITE" id="PS00197">
    <property type="entry name" value="2FE2S_FER_1"/>
    <property type="match status" value="1"/>
</dbReference>
<dbReference type="PANTHER" id="PTHR46696:SF1">
    <property type="entry name" value="CYTOCHROME P450 YJIB-RELATED"/>
    <property type="match status" value="1"/>
</dbReference>
<dbReference type="SUPFAM" id="SSF54292">
    <property type="entry name" value="2Fe-2S ferredoxin-like"/>
    <property type="match status" value="1"/>
</dbReference>
<comment type="caution">
    <text evidence="4">The sequence shown here is derived from an EMBL/GenBank/DDBJ whole genome shotgun (WGS) entry which is preliminary data.</text>
</comment>
<dbReference type="InterPro" id="IPR017927">
    <property type="entry name" value="FAD-bd_FR_type"/>
</dbReference>
<reference evidence="4 5" key="1">
    <citation type="submission" date="2006-01" db="EMBL/GenBank/DDBJ databases">
        <authorList>
            <person name="Hagstrom A."/>
            <person name="Ferriera S."/>
            <person name="Johnson J."/>
            <person name="Kravitz S."/>
            <person name="Halpern A."/>
            <person name="Remington K."/>
            <person name="Beeson K."/>
            <person name="Tran B."/>
            <person name="Rogers Y.-H."/>
            <person name="Friedman R."/>
            <person name="Venter J.C."/>
        </authorList>
    </citation>
    <scope>NUCLEOTIDE SEQUENCE [LARGE SCALE GENOMIC DNA]</scope>
    <source>
        <strain evidence="4 5">SKA53</strain>
    </source>
</reference>
<dbReference type="PROSITE" id="PS00086">
    <property type="entry name" value="CYTOCHROME_P450"/>
    <property type="match status" value="1"/>
</dbReference>
<accession>A3V8N6</accession>
<keyword evidence="5" id="KW-1185">Reference proteome</keyword>
<dbReference type="EMBL" id="AAMS01000009">
    <property type="protein sequence ID" value="EAQ05467.1"/>
    <property type="molecule type" value="Genomic_DNA"/>
</dbReference>
<dbReference type="AlphaFoldDB" id="A3V8N6"/>
<dbReference type="InterPro" id="IPR036396">
    <property type="entry name" value="Cyt_P450_sf"/>
</dbReference>
<evidence type="ECO:0000313" key="4">
    <source>
        <dbReference type="EMBL" id="EAQ05467.1"/>
    </source>
</evidence>
<dbReference type="SUPFAM" id="SSF63380">
    <property type="entry name" value="Riboflavin synthase domain-like"/>
    <property type="match status" value="1"/>
</dbReference>
<dbReference type="InterPro" id="IPR017938">
    <property type="entry name" value="Riboflavin_synthase-like_b-brl"/>
</dbReference>
<dbReference type="PANTHER" id="PTHR46696">
    <property type="entry name" value="P450, PUTATIVE (EUROFUNG)-RELATED"/>
    <property type="match status" value="1"/>
</dbReference>
<feature type="domain" description="FAD-binding FR-type" evidence="3">
    <location>
        <begin position="414"/>
        <end position="516"/>
    </location>
</feature>
<comment type="similarity">
    <text evidence="1">Belongs to the cytochrome P450 family.</text>
</comment>
<dbReference type="CDD" id="cd11037">
    <property type="entry name" value="CYP199A2-like"/>
    <property type="match status" value="1"/>
</dbReference>
<dbReference type="InterPro" id="IPR012675">
    <property type="entry name" value="Beta-grasp_dom_sf"/>
</dbReference>
<dbReference type="GO" id="GO:0005506">
    <property type="term" value="F:iron ion binding"/>
    <property type="evidence" value="ECO:0007669"/>
    <property type="project" value="InterPro"/>
</dbReference>
<dbReference type="InterPro" id="IPR017972">
    <property type="entry name" value="Cyt_P450_CS"/>
</dbReference>
<dbReference type="InterPro" id="IPR036010">
    <property type="entry name" value="2Fe-2S_ferredoxin-like_sf"/>
</dbReference>
<dbReference type="InterPro" id="IPR006058">
    <property type="entry name" value="2Fe2S_fd_BS"/>
</dbReference>
<dbReference type="Gene3D" id="2.40.30.10">
    <property type="entry name" value="Translation factors"/>
    <property type="match status" value="1"/>
</dbReference>
<dbReference type="RefSeq" id="WP_007204681.1">
    <property type="nucleotide sequence ID" value="NZ_CH672414.1"/>
</dbReference>
<dbReference type="InterPro" id="IPR001041">
    <property type="entry name" value="2Fe-2S_ferredoxin-type"/>
</dbReference>
<feature type="domain" description="2Fe-2S ferredoxin-type" evidence="2">
    <location>
        <begin position="641"/>
        <end position="728"/>
    </location>
</feature>
<evidence type="ECO:0000259" key="3">
    <source>
        <dbReference type="PROSITE" id="PS51384"/>
    </source>
</evidence>
<dbReference type="CDD" id="cd06185">
    <property type="entry name" value="PDR_like"/>
    <property type="match status" value="1"/>
</dbReference>
<dbReference type="PROSITE" id="PS51384">
    <property type="entry name" value="FAD_FR"/>
    <property type="match status" value="1"/>
</dbReference>
<gene>
    <name evidence="4" type="ORF">SKA53_03624</name>
</gene>
<dbReference type="HOGENOM" id="CLU_020412_0_0_5"/>
<dbReference type="Pfam" id="PF00175">
    <property type="entry name" value="NAD_binding_1"/>
    <property type="match status" value="1"/>
</dbReference>
<dbReference type="eggNOG" id="COG2124">
    <property type="taxonomic scope" value="Bacteria"/>
</dbReference>
<dbReference type="Pfam" id="PF00067">
    <property type="entry name" value="p450"/>
    <property type="match status" value="1"/>
</dbReference>
<dbReference type="Gene3D" id="3.40.50.80">
    <property type="entry name" value="Nucleotide-binding domain of ferredoxin-NADP reductase (FNR) module"/>
    <property type="match status" value="1"/>
</dbReference>
<evidence type="ECO:0000256" key="1">
    <source>
        <dbReference type="ARBA" id="ARBA00010617"/>
    </source>
</evidence>
<dbReference type="CDD" id="cd00207">
    <property type="entry name" value="fer2"/>
    <property type="match status" value="1"/>
</dbReference>
<evidence type="ECO:0000313" key="5">
    <source>
        <dbReference type="Proteomes" id="UP000004507"/>
    </source>
</evidence>
<organism evidence="4 5">
    <name type="scientific">Yoonia vestfoldensis SKA53</name>
    <dbReference type="NCBI Taxonomy" id="314232"/>
    <lineage>
        <taxon>Bacteria</taxon>
        <taxon>Pseudomonadati</taxon>
        <taxon>Pseudomonadota</taxon>
        <taxon>Alphaproteobacteria</taxon>
        <taxon>Rhodobacterales</taxon>
        <taxon>Paracoccaceae</taxon>
        <taxon>Yoonia</taxon>
    </lineage>
</organism>
<protein>
    <submittedName>
        <fullName evidence="4">Cytochrome P450</fullName>
    </submittedName>
</protein>
<dbReference type="GO" id="GO:0004497">
    <property type="term" value="F:monooxygenase activity"/>
    <property type="evidence" value="ECO:0007669"/>
    <property type="project" value="InterPro"/>
</dbReference>
<dbReference type="Proteomes" id="UP000004507">
    <property type="component" value="Unassembled WGS sequence"/>
</dbReference>
<evidence type="ECO:0000259" key="2">
    <source>
        <dbReference type="PROSITE" id="PS51085"/>
    </source>
</evidence>
<dbReference type="Gene3D" id="3.10.20.30">
    <property type="match status" value="1"/>
</dbReference>
<dbReference type="STRING" id="314232.SKA53_03624"/>
<dbReference type="Pfam" id="PF00111">
    <property type="entry name" value="Fer2"/>
    <property type="match status" value="1"/>
</dbReference>
<proteinExistence type="inferred from homology"/>
<dbReference type="GO" id="GO:0016705">
    <property type="term" value="F:oxidoreductase activity, acting on paired donors, with incorporation or reduction of molecular oxygen"/>
    <property type="evidence" value="ECO:0007669"/>
    <property type="project" value="InterPro"/>
</dbReference>
<dbReference type="InterPro" id="IPR001433">
    <property type="entry name" value="OxRdtase_FAD/NAD-bd"/>
</dbReference>
<sequence length="728" mass="80176">MNKIDQATKAIPVSAIDFYSDASISDPYPVYEELRALGPVVYLEKHDLYALPNYREVSEVLRQPLRYSNARGVSPLQKVNDILIGSTLNSDPPAHDRTRAITSEPLLPGALKEVEGRIQNAADGLVDTLCQRREFDAIADFARFLPVTIVAELVGLPPVVDSAQMLKWASATFNLFGADNARTKEAFEDLKDLRDFLIEYGRPEKLMDGGWAKRIFEVGPERGISFETCAQLMRDYINPSLDTTISVSGQLIRLFAENPDQWQKLRDTPELIANAIEESMRIAAPVRGWTRYVAEDSKLAGHLLPQGCRVLVMFASANRDPNKYPDPARFDITRDVHDHVGFGQGVHMCMGMHLARLEMQSLVRALRRRVARFELTAAPQIALNNSIRGYATMPVRVHLGDQVLHDADRIDAASPWLDVTIATRTAAATDIISLELHSPDGSPLPAYDAGAHVDVYVKSGLIRQYSLTGDPADRMKYRLGILLDPNSRGGSAAIHAKFQQGAKIRIGRPRNSFPLIADAGHTILFAGGIGITPMLGMAYALERSGASWEMHYCGRTLDRLAFRNELARFGGKVHLHTDDGTKDQQLDINAVLSNAAHDHHLYVCGPNGFMDFIVRSADAHGWTKDTIHLEHFGAEVNTDGAPFTVVAKKSGKTFVVQPGETIAHKLAENSIAVQVSCQSGVCGTCLTRVLEGMPDHRDMVQTDLEKASNAQITVCCSRSKTKTLVLDV</sequence>
<dbReference type="Gene3D" id="1.10.630.10">
    <property type="entry name" value="Cytochrome P450"/>
    <property type="match status" value="1"/>
</dbReference>
<dbReference type="GO" id="GO:0020037">
    <property type="term" value="F:heme binding"/>
    <property type="evidence" value="ECO:0007669"/>
    <property type="project" value="InterPro"/>
</dbReference>
<dbReference type="InterPro" id="IPR039261">
    <property type="entry name" value="FNR_nucleotide-bd"/>
</dbReference>
<dbReference type="SUPFAM" id="SSF52343">
    <property type="entry name" value="Ferredoxin reductase-like, C-terminal NADP-linked domain"/>
    <property type="match status" value="1"/>
</dbReference>
<dbReference type="PRINTS" id="PR00409">
    <property type="entry name" value="PHDIOXRDTASE"/>
</dbReference>
<dbReference type="eggNOG" id="COG1018">
    <property type="taxonomic scope" value="Bacteria"/>
</dbReference>